<sequence>MLTFCSDIHQREKRGKLLDHICKFVYWCGVTQTNSYYIMQALNQHEKEQKKIT</sequence>
<proteinExistence type="predicted"/>
<reference evidence="1" key="1">
    <citation type="submission" date="2018-02" db="EMBL/GenBank/DDBJ databases">
        <title>Rhizophora mucronata_Transcriptome.</title>
        <authorList>
            <person name="Meera S.P."/>
            <person name="Sreeshan A."/>
            <person name="Augustine A."/>
        </authorList>
    </citation>
    <scope>NUCLEOTIDE SEQUENCE</scope>
    <source>
        <tissue evidence="1">Leaf</tissue>
    </source>
</reference>
<protein>
    <submittedName>
        <fullName evidence="1">Uncharacterized protein</fullName>
    </submittedName>
</protein>
<accession>A0A2P2K1J3</accession>
<dbReference type="EMBL" id="GGEC01019103">
    <property type="protein sequence ID" value="MBW99586.1"/>
    <property type="molecule type" value="Transcribed_RNA"/>
</dbReference>
<organism evidence="1">
    <name type="scientific">Rhizophora mucronata</name>
    <name type="common">Asiatic mangrove</name>
    <dbReference type="NCBI Taxonomy" id="61149"/>
    <lineage>
        <taxon>Eukaryota</taxon>
        <taxon>Viridiplantae</taxon>
        <taxon>Streptophyta</taxon>
        <taxon>Embryophyta</taxon>
        <taxon>Tracheophyta</taxon>
        <taxon>Spermatophyta</taxon>
        <taxon>Magnoliopsida</taxon>
        <taxon>eudicotyledons</taxon>
        <taxon>Gunneridae</taxon>
        <taxon>Pentapetalae</taxon>
        <taxon>rosids</taxon>
        <taxon>fabids</taxon>
        <taxon>Malpighiales</taxon>
        <taxon>Rhizophoraceae</taxon>
        <taxon>Rhizophora</taxon>
    </lineage>
</organism>
<name>A0A2P2K1J3_RHIMU</name>
<dbReference type="AlphaFoldDB" id="A0A2P2K1J3"/>
<evidence type="ECO:0000313" key="1">
    <source>
        <dbReference type="EMBL" id="MBW99586.1"/>
    </source>
</evidence>